<protein>
    <submittedName>
        <fullName evidence="2">Uncharacterized protein</fullName>
    </submittedName>
</protein>
<name>A0A9N8JLA3_9PEZI</name>
<reference evidence="2" key="1">
    <citation type="submission" date="2020-06" db="EMBL/GenBank/DDBJ databases">
        <authorList>
            <person name="Onetto C."/>
        </authorList>
    </citation>
    <scope>NUCLEOTIDE SEQUENCE</scope>
</reference>
<feature type="region of interest" description="Disordered" evidence="1">
    <location>
        <begin position="1"/>
        <end position="25"/>
    </location>
</feature>
<keyword evidence="3" id="KW-1185">Reference proteome</keyword>
<sequence>MVKRKHESTGAGSNGSVKKTAKSQSDVHANFGEKLFDHDVVTKYRDDYAKSGPYVALTAYS</sequence>
<evidence type="ECO:0000313" key="2">
    <source>
        <dbReference type="EMBL" id="CAD0089926.1"/>
    </source>
</evidence>
<gene>
    <name evidence="2" type="ORF">AWRI4619_LOCUS5997</name>
</gene>
<evidence type="ECO:0000256" key="1">
    <source>
        <dbReference type="SAM" id="MobiDB-lite"/>
    </source>
</evidence>
<organism evidence="2 3">
    <name type="scientific">Aureobasidium vineae</name>
    <dbReference type="NCBI Taxonomy" id="2773715"/>
    <lineage>
        <taxon>Eukaryota</taxon>
        <taxon>Fungi</taxon>
        <taxon>Dikarya</taxon>
        <taxon>Ascomycota</taxon>
        <taxon>Pezizomycotina</taxon>
        <taxon>Dothideomycetes</taxon>
        <taxon>Dothideomycetidae</taxon>
        <taxon>Dothideales</taxon>
        <taxon>Saccotheciaceae</taxon>
        <taxon>Aureobasidium</taxon>
    </lineage>
</organism>
<feature type="compositionally biased region" description="Polar residues" evidence="1">
    <location>
        <begin position="10"/>
        <end position="25"/>
    </location>
</feature>
<dbReference type="EMBL" id="CAIJEN010000008">
    <property type="protein sequence ID" value="CAD0089926.1"/>
    <property type="molecule type" value="Genomic_DNA"/>
</dbReference>
<dbReference type="AlphaFoldDB" id="A0A9N8JLA3"/>
<evidence type="ECO:0000313" key="3">
    <source>
        <dbReference type="Proteomes" id="UP000716446"/>
    </source>
</evidence>
<accession>A0A9N8JLA3</accession>
<dbReference type="Proteomes" id="UP000716446">
    <property type="component" value="Unassembled WGS sequence"/>
</dbReference>
<comment type="caution">
    <text evidence="2">The sequence shown here is derived from an EMBL/GenBank/DDBJ whole genome shotgun (WGS) entry which is preliminary data.</text>
</comment>
<proteinExistence type="predicted"/>